<dbReference type="InterPro" id="IPR025164">
    <property type="entry name" value="Toastrack_DUF4097"/>
</dbReference>
<sequence>MKKTTIFFLLTGILTMAVGGIGSAIFYQRAQTTMIEHINDSYTIKNKDKIKTLNLKLSGNADYVIQGTTDSDVSMEARSSVTEPLKGSLDVEESGDTLTVSVNGKQSNGTFDNFRFGFHIESSQIVLTVPNDIDIINISDDASSYIDLSNFSNKEISMKLKNSDVSASSLASEKVKITGKSSDINFWGDSKIDELTIETEHGQIDLNNFVGSSVDLSTSSGDIYLSEVKSTTTNITSKNGEISLYNLRGEADVSGNNGSIYLYGEEFPDKLNATMEHGDIELSLYGEIKNLAIDIDTDLGDKEIFGEERSSYTIGSGKNEFNLKTKTGDINVYGDYYYDEEYTDED</sequence>
<dbReference type="Pfam" id="PF13349">
    <property type="entry name" value="DUF4097"/>
    <property type="match status" value="1"/>
</dbReference>
<reference evidence="2" key="1">
    <citation type="submission" date="2017-05" db="EMBL/GenBank/DDBJ databases">
        <title>The Genome Sequence of Enterococcus sp. 9E7_DIV0242.</title>
        <authorList>
            <consortium name="The Broad Institute Genomics Platform"/>
            <consortium name="The Broad Institute Genomic Center for Infectious Diseases"/>
            <person name="Earl A."/>
            <person name="Manson A."/>
            <person name="Schwartman J."/>
            <person name="Gilmore M."/>
            <person name="Abouelleil A."/>
            <person name="Cao P."/>
            <person name="Chapman S."/>
            <person name="Cusick C."/>
            <person name="Shea T."/>
            <person name="Young S."/>
            <person name="Neafsey D."/>
            <person name="Nusbaum C."/>
            <person name="Birren B."/>
        </authorList>
    </citation>
    <scope>NUCLEOTIDE SEQUENCE [LARGE SCALE GENOMIC DNA]</scope>
    <source>
        <strain evidence="2">9E7_DIV0242</strain>
    </source>
</reference>
<dbReference type="RefSeq" id="WP_170924831.1">
    <property type="nucleotide sequence ID" value="NZ_CP147247.1"/>
</dbReference>
<proteinExistence type="predicted"/>
<gene>
    <name evidence="3" type="ORF">A5888_001879</name>
    <name evidence="2" type="ORF">A5888_002937</name>
</gene>
<keyword evidence="4" id="KW-1185">Reference proteome</keyword>
<evidence type="ECO:0000313" key="2">
    <source>
        <dbReference type="EMBL" id="OTP13459.1"/>
    </source>
</evidence>
<organism evidence="2">
    <name type="scientific">Candidatus Enterococcus clewellii</name>
    <dbReference type="NCBI Taxonomy" id="1834193"/>
    <lineage>
        <taxon>Bacteria</taxon>
        <taxon>Bacillati</taxon>
        <taxon>Bacillota</taxon>
        <taxon>Bacilli</taxon>
        <taxon>Lactobacillales</taxon>
        <taxon>Enterococcaceae</taxon>
        <taxon>Enterococcus</taxon>
    </lineage>
</organism>
<accession>A0A242K378</accession>
<dbReference type="PANTHER" id="PTHR34094">
    <property type="match status" value="1"/>
</dbReference>
<reference evidence="3" key="2">
    <citation type="submission" date="2017-05" db="EMBL/GenBank/DDBJ databases">
        <authorList>
            <consortium name="The Broad Institute Genomics Platform"/>
            <consortium name="The Broad Institute Genomic Center for Infectious Diseases"/>
            <person name="Earl A."/>
            <person name="Manson A."/>
            <person name="Schwartman J."/>
            <person name="Gilmore M."/>
            <person name="Abouelleil A."/>
            <person name="Cao P."/>
            <person name="Chapman S."/>
            <person name="Cusick C."/>
            <person name="Shea T."/>
            <person name="Young S."/>
            <person name="Neafsey D."/>
            <person name="Nusbaum C."/>
            <person name="Birren B."/>
        </authorList>
    </citation>
    <scope>NUCLEOTIDE SEQUENCE</scope>
    <source>
        <strain evidence="3">9E7_DIV0242</strain>
    </source>
</reference>
<dbReference type="AlphaFoldDB" id="A0A242K378"/>
<evidence type="ECO:0000259" key="1">
    <source>
        <dbReference type="Pfam" id="PF13349"/>
    </source>
</evidence>
<feature type="domain" description="DUF4097" evidence="1">
    <location>
        <begin position="192"/>
        <end position="332"/>
    </location>
</feature>
<protein>
    <recommendedName>
        <fullName evidence="1">DUF4097 domain-containing protein</fullName>
    </recommendedName>
</protein>
<dbReference type="EMBL" id="NGMM01000005">
    <property type="protein sequence ID" value="OTP13459.1"/>
    <property type="molecule type" value="Genomic_DNA"/>
</dbReference>
<evidence type="ECO:0000313" key="4">
    <source>
        <dbReference type="Proteomes" id="UP000195141"/>
    </source>
</evidence>
<dbReference type="EMBL" id="CP147247">
    <property type="protein sequence ID" value="WYJ90151.1"/>
    <property type="molecule type" value="Genomic_DNA"/>
</dbReference>
<reference evidence="3" key="3">
    <citation type="submission" date="2024-03" db="EMBL/GenBank/DDBJ databases">
        <title>The Genome Sequence of Enterococcus sp. DIV0242b.</title>
        <authorList>
            <consortium name="The Broad Institute Genomics Platform"/>
            <consortium name="The Broad Institute Microbial Omics Core"/>
            <consortium name="The Broad Institute Genomic Center for Infectious Diseases"/>
            <person name="Earl A."/>
            <person name="Manson A."/>
            <person name="Gilmore M."/>
            <person name="Schwartman J."/>
            <person name="Shea T."/>
            <person name="Abouelleil A."/>
            <person name="Cao P."/>
            <person name="Chapman S."/>
            <person name="Cusick C."/>
            <person name="Young S."/>
            <person name="Neafsey D."/>
            <person name="Nusbaum C."/>
            <person name="Birren B."/>
        </authorList>
    </citation>
    <scope>NUCLEOTIDE SEQUENCE</scope>
    <source>
        <strain evidence="3">9E7_DIV0242</strain>
    </source>
</reference>
<dbReference type="PANTHER" id="PTHR34094:SF1">
    <property type="entry name" value="PROTEIN FAM185A"/>
    <property type="match status" value="1"/>
</dbReference>
<dbReference type="Proteomes" id="UP000195141">
    <property type="component" value="Chromosome"/>
</dbReference>
<evidence type="ECO:0000313" key="3">
    <source>
        <dbReference type="EMBL" id="WYJ90151.1"/>
    </source>
</evidence>
<name>A0A242K378_9ENTE</name>